<dbReference type="AlphaFoldDB" id="A1AT38"/>
<evidence type="ECO:0000313" key="12">
    <source>
        <dbReference type="EMBL" id="ABL00509.1"/>
    </source>
</evidence>
<dbReference type="PANTHER" id="PTHR47861">
    <property type="entry name" value="FKBP-TYPE PEPTIDYL-PROLYL CIS-TRANS ISOMERASE SLYD"/>
    <property type="match status" value="1"/>
</dbReference>
<evidence type="ECO:0000256" key="8">
    <source>
        <dbReference type="ARBA" id="ARBA00037071"/>
    </source>
</evidence>
<dbReference type="GO" id="GO:0003755">
    <property type="term" value="F:peptidyl-prolyl cis-trans isomerase activity"/>
    <property type="evidence" value="ECO:0007669"/>
    <property type="project" value="UniProtKB-UniRule"/>
</dbReference>
<dbReference type="HOGENOM" id="CLU_098197_2_1_7"/>
<dbReference type="EC" id="5.2.1.8" evidence="10"/>
<dbReference type="eggNOG" id="COG1047">
    <property type="taxonomic scope" value="Bacteria"/>
</dbReference>
<keyword evidence="7 9" id="KW-0413">Isomerase</keyword>
<organism evidence="12 13">
    <name type="scientific">Pelobacter propionicus (strain DSM 2379 / NBRC 103807 / OttBd1)</name>
    <dbReference type="NCBI Taxonomy" id="338966"/>
    <lineage>
        <taxon>Bacteria</taxon>
        <taxon>Pseudomonadati</taxon>
        <taxon>Thermodesulfobacteriota</taxon>
        <taxon>Desulfuromonadia</taxon>
        <taxon>Desulfuromonadales</taxon>
        <taxon>Desulfuromonadaceae</taxon>
        <taxon>Pelobacter</taxon>
    </lineage>
</organism>
<keyword evidence="13" id="KW-1185">Reference proteome</keyword>
<dbReference type="PANTHER" id="PTHR47861:SF3">
    <property type="entry name" value="FKBP-TYPE PEPTIDYL-PROLYL CIS-TRANS ISOMERASE SLYD"/>
    <property type="match status" value="1"/>
</dbReference>
<feature type="domain" description="PPIase FKBP-type" evidence="11">
    <location>
        <begin position="7"/>
        <end position="101"/>
    </location>
</feature>
<dbReference type="OrthoDB" id="9808891at2"/>
<comment type="subcellular location">
    <subcellularLocation>
        <location evidence="2">Cytoplasm</location>
    </subcellularLocation>
</comment>
<proteinExistence type="inferred from homology"/>
<dbReference type="InterPro" id="IPR046357">
    <property type="entry name" value="PPIase_dom_sf"/>
</dbReference>
<dbReference type="RefSeq" id="WP_011736744.1">
    <property type="nucleotide sequence ID" value="NC_008609.1"/>
</dbReference>
<protein>
    <recommendedName>
        <fullName evidence="10">Peptidyl-prolyl cis-trans isomerase</fullName>
        <ecNumber evidence="10">5.2.1.8</ecNumber>
    </recommendedName>
</protein>
<evidence type="ECO:0000256" key="10">
    <source>
        <dbReference type="RuleBase" id="RU003915"/>
    </source>
</evidence>
<dbReference type="GO" id="GO:0005737">
    <property type="term" value="C:cytoplasm"/>
    <property type="evidence" value="ECO:0007669"/>
    <property type="project" value="UniProtKB-SubCell"/>
</dbReference>
<keyword evidence="4" id="KW-0963">Cytoplasm</keyword>
<evidence type="ECO:0000259" key="11">
    <source>
        <dbReference type="PROSITE" id="PS50059"/>
    </source>
</evidence>
<evidence type="ECO:0000256" key="2">
    <source>
        <dbReference type="ARBA" id="ARBA00004496"/>
    </source>
</evidence>
<evidence type="ECO:0000256" key="1">
    <source>
        <dbReference type="ARBA" id="ARBA00000971"/>
    </source>
</evidence>
<evidence type="ECO:0000256" key="3">
    <source>
        <dbReference type="ARBA" id="ARBA00006577"/>
    </source>
</evidence>
<evidence type="ECO:0000256" key="9">
    <source>
        <dbReference type="PROSITE-ProRule" id="PRU00277"/>
    </source>
</evidence>
<dbReference type="STRING" id="338966.Ppro_2911"/>
<keyword evidence="6" id="KW-0143">Chaperone</keyword>
<dbReference type="GO" id="GO:0042026">
    <property type="term" value="P:protein refolding"/>
    <property type="evidence" value="ECO:0007669"/>
    <property type="project" value="UniProtKB-ARBA"/>
</dbReference>
<comment type="catalytic activity">
    <reaction evidence="1 9 10">
        <text>[protein]-peptidylproline (omega=180) = [protein]-peptidylproline (omega=0)</text>
        <dbReference type="Rhea" id="RHEA:16237"/>
        <dbReference type="Rhea" id="RHEA-COMP:10747"/>
        <dbReference type="Rhea" id="RHEA-COMP:10748"/>
        <dbReference type="ChEBI" id="CHEBI:83833"/>
        <dbReference type="ChEBI" id="CHEBI:83834"/>
        <dbReference type="EC" id="5.2.1.8"/>
    </reaction>
</comment>
<dbReference type="EMBL" id="CP000482">
    <property type="protein sequence ID" value="ABL00509.1"/>
    <property type="molecule type" value="Genomic_DNA"/>
</dbReference>
<sequence length="155" mass="17123">MAHAKNGDKVKFHYSATLEDGTVFDSTYEEICEEEECGCEGEIGPMELTIGAGEFFPEIEQALIGMAVGEKKKVMIPSADAFGEYDQEKIFTAKRDEIPEDLQPEVGDAYTLANDNDEEVDVTVVEVTADSVTFDSNHPLAGEDLNFEIELIEIF</sequence>
<dbReference type="Gene3D" id="3.10.50.40">
    <property type="match status" value="1"/>
</dbReference>
<dbReference type="InterPro" id="IPR001179">
    <property type="entry name" value="PPIase_FKBP_dom"/>
</dbReference>
<dbReference type="Pfam" id="PF00254">
    <property type="entry name" value="FKBP_C"/>
    <property type="match status" value="1"/>
</dbReference>
<dbReference type="KEGG" id="ppd:Ppro_2911"/>
<dbReference type="SUPFAM" id="SSF54534">
    <property type="entry name" value="FKBP-like"/>
    <property type="match status" value="1"/>
</dbReference>
<comment type="function">
    <text evidence="8">Also involved in hydrogenase metallocenter assembly, probably by participating in the nickel insertion step. This function in hydrogenase biosynthesis requires chaperone activity and the presence of the metal-binding domain, but not PPIase activity.</text>
</comment>
<comment type="similarity">
    <text evidence="3 10">Belongs to the FKBP-type PPIase family.</text>
</comment>
<dbReference type="Proteomes" id="UP000006732">
    <property type="component" value="Chromosome"/>
</dbReference>
<accession>A1AT38</accession>
<evidence type="ECO:0000256" key="6">
    <source>
        <dbReference type="ARBA" id="ARBA00023186"/>
    </source>
</evidence>
<reference evidence="12 13" key="1">
    <citation type="submission" date="2006-10" db="EMBL/GenBank/DDBJ databases">
        <title>Complete sequence of chromosome of Pelobacter propionicus DSM 2379.</title>
        <authorList>
            <consortium name="US DOE Joint Genome Institute"/>
            <person name="Copeland A."/>
            <person name="Lucas S."/>
            <person name="Lapidus A."/>
            <person name="Barry K."/>
            <person name="Detter J.C."/>
            <person name="Glavina del Rio T."/>
            <person name="Hammon N."/>
            <person name="Israni S."/>
            <person name="Dalin E."/>
            <person name="Tice H."/>
            <person name="Pitluck S."/>
            <person name="Saunders E."/>
            <person name="Brettin T."/>
            <person name="Bruce D."/>
            <person name="Han C."/>
            <person name="Tapia R."/>
            <person name="Schmutz J."/>
            <person name="Larimer F."/>
            <person name="Land M."/>
            <person name="Hauser L."/>
            <person name="Kyrpides N."/>
            <person name="Kim E."/>
            <person name="Lovley D."/>
            <person name="Richardson P."/>
        </authorList>
    </citation>
    <scope>NUCLEOTIDE SEQUENCE [LARGE SCALE GENOMIC DNA]</scope>
    <source>
        <strain evidence="13">DSM 2379 / NBRC 103807 / OttBd1</strain>
    </source>
</reference>
<evidence type="ECO:0000313" key="13">
    <source>
        <dbReference type="Proteomes" id="UP000006732"/>
    </source>
</evidence>
<evidence type="ECO:0000256" key="5">
    <source>
        <dbReference type="ARBA" id="ARBA00023110"/>
    </source>
</evidence>
<name>A1AT38_PELPD</name>
<evidence type="ECO:0000256" key="4">
    <source>
        <dbReference type="ARBA" id="ARBA00022490"/>
    </source>
</evidence>
<gene>
    <name evidence="12" type="ordered locus">Ppro_2911</name>
</gene>
<dbReference type="PROSITE" id="PS50059">
    <property type="entry name" value="FKBP_PPIASE"/>
    <property type="match status" value="1"/>
</dbReference>
<keyword evidence="5 9" id="KW-0697">Rotamase</keyword>
<evidence type="ECO:0000256" key="7">
    <source>
        <dbReference type="ARBA" id="ARBA00023235"/>
    </source>
</evidence>